<accession>A0AAQ3RAQ5</accession>
<name>A0AAQ3RAQ5_VIGMU</name>
<dbReference type="GO" id="GO:0072686">
    <property type="term" value="C:mitotic spindle"/>
    <property type="evidence" value="ECO:0007669"/>
    <property type="project" value="TreeGrafter"/>
</dbReference>
<dbReference type="AlphaFoldDB" id="A0AAQ3RAQ5"/>
<proteinExistence type="predicted"/>
<dbReference type="PANTHER" id="PTHR19378:SF0">
    <property type="entry name" value="HAUS AUGMIN-LIKE COMPLEX SUBUNIT 3"/>
    <property type="match status" value="1"/>
</dbReference>
<dbReference type="GO" id="GO:0051225">
    <property type="term" value="P:spindle assembly"/>
    <property type="evidence" value="ECO:0007669"/>
    <property type="project" value="InterPro"/>
</dbReference>
<organism evidence="1 2">
    <name type="scientific">Vigna mungo</name>
    <name type="common">Black gram</name>
    <name type="synonym">Phaseolus mungo</name>
    <dbReference type="NCBI Taxonomy" id="3915"/>
    <lineage>
        <taxon>Eukaryota</taxon>
        <taxon>Viridiplantae</taxon>
        <taxon>Streptophyta</taxon>
        <taxon>Embryophyta</taxon>
        <taxon>Tracheophyta</taxon>
        <taxon>Spermatophyta</taxon>
        <taxon>Magnoliopsida</taxon>
        <taxon>eudicotyledons</taxon>
        <taxon>Gunneridae</taxon>
        <taxon>Pentapetalae</taxon>
        <taxon>rosids</taxon>
        <taxon>fabids</taxon>
        <taxon>Fabales</taxon>
        <taxon>Fabaceae</taxon>
        <taxon>Papilionoideae</taxon>
        <taxon>50 kb inversion clade</taxon>
        <taxon>NPAAA clade</taxon>
        <taxon>indigoferoid/millettioid clade</taxon>
        <taxon>Phaseoleae</taxon>
        <taxon>Vigna</taxon>
    </lineage>
</organism>
<evidence type="ECO:0000313" key="1">
    <source>
        <dbReference type="EMBL" id="WVY89853.1"/>
    </source>
</evidence>
<dbReference type="EMBL" id="CP144690">
    <property type="protein sequence ID" value="WVY89853.1"/>
    <property type="molecule type" value="Genomic_DNA"/>
</dbReference>
<dbReference type="PANTHER" id="PTHR19378">
    <property type="entry name" value="GOLGIN- RELATED"/>
    <property type="match status" value="1"/>
</dbReference>
<gene>
    <name evidence="1" type="ORF">V8G54_035367</name>
</gene>
<keyword evidence="2" id="KW-1185">Reference proteome</keyword>
<reference evidence="1 2" key="1">
    <citation type="journal article" date="2023" name="Life. Sci Alliance">
        <title>Evolutionary insights into 3D genome organization and epigenetic landscape of Vigna mungo.</title>
        <authorList>
            <person name="Junaid A."/>
            <person name="Singh B."/>
            <person name="Bhatia S."/>
        </authorList>
    </citation>
    <scope>NUCLEOTIDE SEQUENCE [LARGE SCALE GENOMIC DNA]</scope>
    <source>
        <strain evidence="1">Urdbean</strain>
    </source>
</reference>
<dbReference type="Proteomes" id="UP001374535">
    <property type="component" value="Chromosome 11"/>
</dbReference>
<dbReference type="GO" id="GO:0070652">
    <property type="term" value="C:HAUS complex"/>
    <property type="evidence" value="ECO:0007669"/>
    <property type="project" value="InterPro"/>
</dbReference>
<dbReference type="InterPro" id="IPR026206">
    <property type="entry name" value="HAUS3"/>
</dbReference>
<evidence type="ECO:0000313" key="2">
    <source>
        <dbReference type="Proteomes" id="UP001374535"/>
    </source>
</evidence>
<dbReference type="GO" id="GO:0031023">
    <property type="term" value="P:microtubule organizing center organization"/>
    <property type="evidence" value="ECO:0007669"/>
    <property type="project" value="TreeGrafter"/>
</dbReference>
<sequence length="314" mass="34592">MIRRSCDKEYYINRQKAFINHLINLLARHQFLKIACQLEKAFSLLKVIESELQAYLSATEGRGWYGHCLALIQAASDVQEQGGVHDSDHFLHAIRDLLKIYSSFWALGNFSFPKALPRASNWVFVPPFRKNCSSPKQQKLSTISLKLPYILTPFVNPIRHCSLILHCNHRSPISVYDFSANPHSPILHCGRSSSHCGLLRNLVVEVSYCGETVGGGCLLRELSPLLRGRAGCCVTRNSIVAARCSIIAREAIGGGCRGGVEEKAASTGSTLAHGHSLDQEFIGPFASKSSKPLSMASKLQLPAPYDSKSNWLAS</sequence>
<protein>
    <submittedName>
        <fullName evidence="1">Uncharacterized protein</fullName>
    </submittedName>
</protein>
<dbReference type="GO" id="GO:0005815">
    <property type="term" value="C:microtubule organizing center"/>
    <property type="evidence" value="ECO:0007669"/>
    <property type="project" value="TreeGrafter"/>
</dbReference>